<evidence type="ECO:0000259" key="2">
    <source>
        <dbReference type="Pfam" id="PF03972"/>
    </source>
</evidence>
<dbReference type="KEGG" id="vei:Veis_2252"/>
<name>A1WK43_VEREI</name>
<accession>A1WK43</accession>
<dbReference type="Pfam" id="PF19305">
    <property type="entry name" value="MmgE_PrpD_C"/>
    <property type="match status" value="1"/>
</dbReference>
<gene>
    <name evidence="4" type="ordered locus">Veis_2252</name>
</gene>
<organism evidence="4 5">
    <name type="scientific">Verminephrobacter eiseniae (strain EF01-2)</name>
    <dbReference type="NCBI Taxonomy" id="391735"/>
    <lineage>
        <taxon>Bacteria</taxon>
        <taxon>Pseudomonadati</taxon>
        <taxon>Pseudomonadota</taxon>
        <taxon>Betaproteobacteria</taxon>
        <taxon>Burkholderiales</taxon>
        <taxon>Comamonadaceae</taxon>
        <taxon>Verminephrobacter</taxon>
    </lineage>
</organism>
<dbReference type="PANTHER" id="PTHR16943">
    <property type="entry name" value="2-METHYLCITRATE DEHYDRATASE-RELATED"/>
    <property type="match status" value="1"/>
</dbReference>
<dbReference type="Gene3D" id="1.10.4100.10">
    <property type="entry name" value="2-methylcitrate dehydratase PrpD"/>
    <property type="match status" value="1"/>
</dbReference>
<reference evidence="5" key="1">
    <citation type="submission" date="2006-12" db="EMBL/GenBank/DDBJ databases">
        <title>Complete sequence of chromosome 1 of Verminephrobacter eiseniae EF01-2.</title>
        <authorList>
            <person name="Copeland A."/>
            <person name="Lucas S."/>
            <person name="Lapidus A."/>
            <person name="Barry K."/>
            <person name="Detter J.C."/>
            <person name="Glavina del Rio T."/>
            <person name="Dalin E."/>
            <person name="Tice H."/>
            <person name="Pitluck S."/>
            <person name="Chertkov O."/>
            <person name="Brettin T."/>
            <person name="Bruce D."/>
            <person name="Han C."/>
            <person name="Tapia R."/>
            <person name="Gilna P."/>
            <person name="Schmutz J."/>
            <person name="Larimer F."/>
            <person name="Land M."/>
            <person name="Hauser L."/>
            <person name="Kyrpides N."/>
            <person name="Kim E."/>
            <person name="Stahl D."/>
            <person name="Richardson P."/>
        </authorList>
    </citation>
    <scope>NUCLEOTIDE SEQUENCE [LARGE SCALE GENOMIC DNA]</scope>
    <source>
        <strain evidence="5">EF01-2</strain>
    </source>
</reference>
<dbReference type="GO" id="GO:0016829">
    <property type="term" value="F:lyase activity"/>
    <property type="evidence" value="ECO:0007669"/>
    <property type="project" value="InterPro"/>
</dbReference>
<evidence type="ECO:0000313" key="5">
    <source>
        <dbReference type="Proteomes" id="UP000000374"/>
    </source>
</evidence>
<dbReference type="GeneID" id="76460810"/>
<feature type="domain" description="MmgE/PrpD C-terminal" evidence="3">
    <location>
        <begin position="262"/>
        <end position="421"/>
    </location>
</feature>
<dbReference type="eggNOG" id="COG2079">
    <property type="taxonomic scope" value="Bacteria"/>
</dbReference>
<dbReference type="InterPro" id="IPR005656">
    <property type="entry name" value="MmgE_PrpD"/>
</dbReference>
<dbReference type="InterPro" id="IPR036148">
    <property type="entry name" value="MmgE/PrpD_sf"/>
</dbReference>
<evidence type="ECO:0000259" key="3">
    <source>
        <dbReference type="Pfam" id="PF19305"/>
    </source>
</evidence>
<dbReference type="Pfam" id="PF03972">
    <property type="entry name" value="MmgE_PrpD_N"/>
    <property type="match status" value="1"/>
</dbReference>
<dbReference type="InterPro" id="IPR042188">
    <property type="entry name" value="MmgE/PrpD_sf_2"/>
</dbReference>
<evidence type="ECO:0000313" key="4">
    <source>
        <dbReference type="EMBL" id="ABM58000.1"/>
    </source>
</evidence>
<dbReference type="AlphaFoldDB" id="A1WK43"/>
<dbReference type="SUPFAM" id="SSF103378">
    <property type="entry name" value="2-methylcitrate dehydratase PrpD"/>
    <property type="match status" value="1"/>
</dbReference>
<dbReference type="Proteomes" id="UP000000374">
    <property type="component" value="Chromosome"/>
</dbReference>
<proteinExistence type="inferred from homology"/>
<dbReference type="InterPro" id="IPR045336">
    <property type="entry name" value="MmgE_PrpD_N"/>
</dbReference>
<comment type="similarity">
    <text evidence="1">Belongs to the PrpD family.</text>
</comment>
<keyword evidence="5" id="KW-1185">Reference proteome</keyword>
<sequence>MDTPAFIHRLAFEDLPAAVVEQGRLCLLDLLGVALAGRQTALSRIASDHAVEFFGAGKLRSRILFDGRSASPVGAGMAGAMTIDSCDGHDGHAQTKGHVGVTVLPALLALADRRHDMPAMPAMGSREFLTALVLGYEIGTRAGIALHASACDYHTSGAWNALAAAALAARLLPLDIQQTREALGIAEYHGPRSQMMRCIDHPTMVKDGSGWGCMAGLSAGFLAQRGFTGAPALTLEQPAAQVYWDDLGTRWRILEQYFKPQPVCRWAHPAIDAAQALRRRHGLASEQIRSVRIATFHHATRLSHPQPATTEQAQYSLPFPVAVALKYGAVRFDALTGEALEDAEVLRLSHAIRAEERAEFSARFPEQRVADVRIELFDGRHFDSGPTQASGDPDLPLAASAIRQKFWRFAEGVHSKPQELANRVERLGADDTPIAPLLDLVLGELQRHRSSHRGMT</sequence>
<dbReference type="STRING" id="391735.Veis_2252"/>
<dbReference type="HOGENOM" id="CLU_026574_3_2_4"/>
<dbReference type="RefSeq" id="WP_011810004.1">
    <property type="nucleotide sequence ID" value="NC_008786.1"/>
</dbReference>
<dbReference type="Gene3D" id="3.30.1330.120">
    <property type="entry name" value="2-methylcitrate dehydratase PrpD"/>
    <property type="match status" value="1"/>
</dbReference>
<dbReference type="InterPro" id="IPR042183">
    <property type="entry name" value="MmgE/PrpD_sf_1"/>
</dbReference>
<feature type="domain" description="MmgE/PrpD N-terminal" evidence="2">
    <location>
        <begin position="5"/>
        <end position="234"/>
    </location>
</feature>
<evidence type="ECO:0000256" key="1">
    <source>
        <dbReference type="ARBA" id="ARBA00006174"/>
    </source>
</evidence>
<dbReference type="InterPro" id="IPR045337">
    <property type="entry name" value="MmgE_PrpD_C"/>
</dbReference>
<protein>
    <submittedName>
        <fullName evidence="4">MmgE/PrpD family protein</fullName>
    </submittedName>
</protein>
<dbReference type="OrthoDB" id="8873320at2"/>
<dbReference type="EMBL" id="CP000542">
    <property type="protein sequence ID" value="ABM58000.1"/>
    <property type="molecule type" value="Genomic_DNA"/>
</dbReference>
<dbReference type="PANTHER" id="PTHR16943:SF8">
    <property type="entry name" value="2-METHYLCITRATE DEHYDRATASE"/>
    <property type="match status" value="1"/>
</dbReference>